<dbReference type="GO" id="GO:0003887">
    <property type="term" value="F:DNA-directed DNA polymerase activity"/>
    <property type="evidence" value="ECO:0007669"/>
    <property type="project" value="UniProtKB-EC"/>
</dbReference>
<dbReference type="Gene3D" id="1.20.272.10">
    <property type="match status" value="1"/>
</dbReference>
<dbReference type="EC" id="2.7.7.7" evidence="1"/>
<dbReference type="InterPro" id="IPR005790">
    <property type="entry name" value="DNA_polIII_delta"/>
</dbReference>
<comment type="catalytic activity">
    <reaction evidence="8">
        <text>DNA(n) + a 2'-deoxyribonucleoside 5'-triphosphate = DNA(n+1) + diphosphate</text>
        <dbReference type="Rhea" id="RHEA:22508"/>
        <dbReference type="Rhea" id="RHEA-COMP:17339"/>
        <dbReference type="Rhea" id="RHEA-COMP:17340"/>
        <dbReference type="ChEBI" id="CHEBI:33019"/>
        <dbReference type="ChEBI" id="CHEBI:61560"/>
        <dbReference type="ChEBI" id="CHEBI:173112"/>
        <dbReference type="EC" id="2.7.7.7"/>
    </reaction>
</comment>
<dbReference type="PANTHER" id="PTHR34388:SF1">
    <property type="entry name" value="DNA POLYMERASE III SUBUNIT DELTA"/>
    <property type="match status" value="1"/>
</dbReference>
<evidence type="ECO:0000256" key="4">
    <source>
        <dbReference type="ARBA" id="ARBA00022695"/>
    </source>
</evidence>
<feature type="domain" description="DNA polymerase III delta subunit-like C-terminal" evidence="10">
    <location>
        <begin position="221"/>
        <end position="341"/>
    </location>
</feature>
<sequence>MIDITAFNRNLKNGHIENCYLFCGSDEFLIKENIRKLIKRVVKSDFIDLNYAKFDGSSLEDFDTVINACETLPFMSDKKVVLIYRASFMGEEKGCKSKLSGEFKKIHDYLKNIPEHCVLIFYYLFKSKRDKPGRRIYSLDKDICVVRADKIKGYQLENKVQEFFQLRGKNIKKIDLRVFCNLMEGNNLSAIENEVEKLCCYTYGRDIKRKDIQEMFLKNSEEDIFDVVNAISNKNLKDALHLLNELIYSGAKINYILVMIERQFSILFKIKLLLENGKQKTEIMKLLNIRSQYRYNIMVQQSKKFTLKQLKKSIQLCLNTEKDMKSFSLNEKTELELLLINTIA</sequence>
<dbReference type="InterPro" id="IPR008921">
    <property type="entry name" value="DNA_pol3_clamp-load_cplx_C"/>
</dbReference>
<dbReference type="InterPro" id="IPR027417">
    <property type="entry name" value="P-loop_NTPase"/>
</dbReference>
<dbReference type="SUPFAM" id="SSF52540">
    <property type="entry name" value="P-loop containing nucleoside triphosphate hydrolases"/>
    <property type="match status" value="1"/>
</dbReference>
<keyword evidence="6" id="KW-0239">DNA-directed DNA polymerase</keyword>
<evidence type="ECO:0000256" key="7">
    <source>
        <dbReference type="ARBA" id="ARBA00034754"/>
    </source>
</evidence>
<dbReference type="EMBL" id="JAJJPB010000003">
    <property type="protein sequence ID" value="MCC9294207.1"/>
    <property type="molecule type" value="Genomic_DNA"/>
</dbReference>
<dbReference type="Gene3D" id="1.10.8.60">
    <property type="match status" value="1"/>
</dbReference>
<gene>
    <name evidence="11" type="primary">holA</name>
    <name evidence="11" type="ORF">LN736_04895</name>
</gene>
<accession>A0ABS8N352</accession>
<protein>
    <recommendedName>
        <fullName evidence="2">DNA polymerase III subunit delta</fullName>
        <ecNumber evidence="1">2.7.7.7</ecNumber>
    </recommendedName>
</protein>
<keyword evidence="3 11" id="KW-0808">Transferase</keyword>
<keyword evidence="5" id="KW-0235">DNA replication</keyword>
<evidence type="ECO:0000259" key="10">
    <source>
        <dbReference type="Pfam" id="PF21694"/>
    </source>
</evidence>
<keyword evidence="12" id="KW-1185">Reference proteome</keyword>
<dbReference type="NCBIfam" id="TIGR01128">
    <property type="entry name" value="holA"/>
    <property type="match status" value="1"/>
</dbReference>
<keyword evidence="4 11" id="KW-0548">Nucleotidyltransferase</keyword>
<dbReference type="PANTHER" id="PTHR34388">
    <property type="entry name" value="DNA POLYMERASE III SUBUNIT DELTA"/>
    <property type="match status" value="1"/>
</dbReference>
<comment type="similarity">
    <text evidence="7">Belongs to the DNA polymerase HolA subunit family.</text>
</comment>
<organism evidence="11 12">
    <name type="scientific">Clostridium aromativorans</name>
    <dbReference type="NCBI Taxonomy" id="2836848"/>
    <lineage>
        <taxon>Bacteria</taxon>
        <taxon>Bacillati</taxon>
        <taxon>Bacillota</taxon>
        <taxon>Clostridia</taxon>
        <taxon>Eubacteriales</taxon>
        <taxon>Clostridiaceae</taxon>
        <taxon>Clostridium</taxon>
    </lineage>
</organism>
<evidence type="ECO:0000313" key="12">
    <source>
        <dbReference type="Proteomes" id="UP001165422"/>
    </source>
</evidence>
<evidence type="ECO:0000259" key="9">
    <source>
        <dbReference type="Pfam" id="PF06144"/>
    </source>
</evidence>
<evidence type="ECO:0000256" key="6">
    <source>
        <dbReference type="ARBA" id="ARBA00022932"/>
    </source>
</evidence>
<evidence type="ECO:0000256" key="2">
    <source>
        <dbReference type="ARBA" id="ARBA00017703"/>
    </source>
</evidence>
<evidence type="ECO:0000256" key="1">
    <source>
        <dbReference type="ARBA" id="ARBA00012417"/>
    </source>
</evidence>
<evidence type="ECO:0000256" key="5">
    <source>
        <dbReference type="ARBA" id="ARBA00022705"/>
    </source>
</evidence>
<proteinExistence type="inferred from homology"/>
<dbReference type="Pfam" id="PF06144">
    <property type="entry name" value="DNA_pol3_delta"/>
    <property type="match status" value="1"/>
</dbReference>
<reference evidence="11" key="1">
    <citation type="submission" date="2021-11" db="EMBL/GenBank/DDBJ databases">
        <authorList>
            <person name="Qingchun L."/>
            <person name="Dong Z."/>
            <person name="Zongwei Q."/>
            <person name="Jia Z."/>
            <person name="Duotao L."/>
        </authorList>
    </citation>
    <scope>NUCLEOTIDE SEQUENCE</scope>
    <source>
        <strain evidence="11">WLY-B-L2</strain>
    </source>
</reference>
<dbReference type="InterPro" id="IPR048466">
    <property type="entry name" value="DNA_pol3_delta-like_C"/>
</dbReference>
<dbReference type="InterPro" id="IPR010372">
    <property type="entry name" value="DNA_pol3_delta_N"/>
</dbReference>
<evidence type="ECO:0000313" key="11">
    <source>
        <dbReference type="EMBL" id="MCC9294207.1"/>
    </source>
</evidence>
<feature type="domain" description="DNA polymerase III delta N-terminal" evidence="9">
    <location>
        <begin position="20"/>
        <end position="148"/>
    </location>
</feature>
<dbReference type="SUPFAM" id="SSF48019">
    <property type="entry name" value="post-AAA+ oligomerization domain-like"/>
    <property type="match status" value="1"/>
</dbReference>
<dbReference type="Proteomes" id="UP001165422">
    <property type="component" value="Unassembled WGS sequence"/>
</dbReference>
<evidence type="ECO:0000256" key="3">
    <source>
        <dbReference type="ARBA" id="ARBA00022679"/>
    </source>
</evidence>
<dbReference type="RefSeq" id="WP_229981087.1">
    <property type="nucleotide sequence ID" value="NZ_JAJJPB010000003.1"/>
</dbReference>
<dbReference type="Pfam" id="PF21694">
    <property type="entry name" value="DNA_pol3_delta_C"/>
    <property type="match status" value="1"/>
</dbReference>
<dbReference type="Gene3D" id="3.40.50.300">
    <property type="entry name" value="P-loop containing nucleotide triphosphate hydrolases"/>
    <property type="match status" value="1"/>
</dbReference>
<name>A0ABS8N352_9CLOT</name>
<evidence type="ECO:0000256" key="8">
    <source>
        <dbReference type="ARBA" id="ARBA00049244"/>
    </source>
</evidence>
<comment type="caution">
    <text evidence="11">The sequence shown here is derived from an EMBL/GenBank/DDBJ whole genome shotgun (WGS) entry which is preliminary data.</text>
</comment>